<dbReference type="Proteomes" id="UP001597393">
    <property type="component" value="Unassembled WGS sequence"/>
</dbReference>
<feature type="transmembrane region" description="Helical" evidence="2">
    <location>
        <begin position="214"/>
        <end position="234"/>
    </location>
</feature>
<keyword evidence="2" id="KW-0812">Transmembrane</keyword>
<reference evidence="4" key="1">
    <citation type="journal article" date="2019" name="Int. J. Syst. Evol. Microbiol.">
        <title>The Global Catalogue of Microorganisms (GCM) 10K type strain sequencing project: providing services to taxonomists for standard genome sequencing and annotation.</title>
        <authorList>
            <consortium name="The Broad Institute Genomics Platform"/>
            <consortium name="The Broad Institute Genome Sequencing Center for Infectious Disease"/>
            <person name="Wu L."/>
            <person name="Ma J."/>
        </authorList>
    </citation>
    <scope>NUCLEOTIDE SEQUENCE [LARGE SCALE GENOMIC DNA]</scope>
    <source>
        <strain evidence="4">KCTC 42248</strain>
    </source>
</reference>
<organism evidence="3 4">
    <name type="scientific">Sphingobacterium corticis</name>
    <dbReference type="NCBI Taxonomy" id="1812823"/>
    <lineage>
        <taxon>Bacteria</taxon>
        <taxon>Pseudomonadati</taxon>
        <taxon>Bacteroidota</taxon>
        <taxon>Sphingobacteriia</taxon>
        <taxon>Sphingobacteriales</taxon>
        <taxon>Sphingobacteriaceae</taxon>
        <taxon>Sphingobacterium</taxon>
    </lineage>
</organism>
<dbReference type="EMBL" id="JBHUMA010000006">
    <property type="protein sequence ID" value="MFD2598674.1"/>
    <property type="molecule type" value="Genomic_DNA"/>
</dbReference>
<accession>A0ABW5NHS1</accession>
<feature type="compositionally biased region" description="Basic and acidic residues" evidence="1">
    <location>
        <begin position="122"/>
        <end position="133"/>
    </location>
</feature>
<feature type="compositionally biased region" description="Polar residues" evidence="1">
    <location>
        <begin position="170"/>
        <end position="179"/>
    </location>
</feature>
<comment type="caution">
    <text evidence="3">The sequence shown here is derived from an EMBL/GenBank/DDBJ whole genome shotgun (WGS) entry which is preliminary data.</text>
</comment>
<feature type="compositionally biased region" description="Polar residues" evidence="1">
    <location>
        <begin position="134"/>
        <end position="154"/>
    </location>
</feature>
<gene>
    <name evidence="3" type="ORF">ACFSQ3_06885</name>
</gene>
<evidence type="ECO:0000256" key="2">
    <source>
        <dbReference type="SAM" id="Phobius"/>
    </source>
</evidence>
<name>A0ABW5NHS1_9SPHI</name>
<evidence type="ECO:0000313" key="4">
    <source>
        <dbReference type="Proteomes" id="UP001597393"/>
    </source>
</evidence>
<dbReference type="RefSeq" id="WP_380868768.1">
    <property type="nucleotide sequence ID" value="NZ_JBHUMA010000006.1"/>
</dbReference>
<keyword evidence="2" id="KW-1133">Transmembrane helix</keyword>
<evidence type="ECO:0000313" key="3">
    <source>
        <dbReference type="EMBL" id="MFD2598674.1"/>
    </source>
</evidence>
<keyword evidence="4" id="KW-1185">Reference proteome</keyword>
<feature type="region of interest" description="Disordered" evidence="1">
    <location>
        <begin position="122"/>
        <end position="196"/>
    </location>
</feature>
<proteinExistence type="predicted"/>
<protein>
    <submittedName>
        <fullName evidence="3">Uncharacterized protein</fullName>
    </submittedName>
</protein>
<sequence length="339" mass="38497">MPTINEYYDAVLRCAIKKKQNDDLTSGLKWTPAAIRDRILKKLNSNKLDQHDLNILNNFFDNYKDGDHLIKIIRADGADKCKPITQFVNGITNAPNDHTKDLISVLIDFQPRPYKAWLEQYESKSENDGKSSGKENSVTESNPNQLPQTSNGIENETIELVTEEKKEENQSTLSGTELNNYVAPISPDNKDDHKENSLLTESKKPLHKIISHKWAGASIGAIMAIACLAFYPWAKKDCMYWNGERYIAIYCDDNSNIDGQVIAKNEELLTGFQKIMRVDTLTAKHAGKVWYLKMNGNVEFFTKLGQHPVFQNRSLKEATEHILTKYAGENADEKKSEIK</sequence>
<evidence type="ECO:0000256" key="1">
    <source>
        <dbReference type="SAM" id="MobiDB-lite"/>
    </source>
</evidence>
<keyword evidence="2" id="KW-0472">Membrane</keyword>